<dbReference type="Proteomes" id="UP001157126">
    <property type="component" value="Unassembled WGS sequence"/>
</dbReference>
<accession>A0ABQ6IRK6</accession>
<reference evidence="3" key="1">
    <citation type="journal article" date="2019" name="Int. J. Syst. Evol. Microbiol.">
        <title>The Global Catalogue of Microorganisms (GCM) 10K type strain sequencing project: providing services to taxonomists for standard genome sequencing and annotation.</title>
        <authorList>
            <consortium name="The Broad Institute Genomics Platform"/>
            <consortium name="The Broad Institute Genome Sequencing Center for Infectious Disease"/>
            <person name="Wu L."/>
            <person name="Ma J."/>
        </authorList>
    </citation>
    <scope>NUCLEOTIDE SEQUENCE [LARGE SCALE GENOMIC DNA]</scope>
    <source>
        <strain evidence="3">NBRC 113072</strain>
    </source>
</reference>
<dbReference type="Gene3D" id="3.40.50.300">
    <property type="entry name" value="P-loop containing nucleotide triphosphate hydrolases"/>
    <property type="match status" value="1"/>
</dbReference>
<protein>
    <recommendedName>
        <fullName evidence="1">ABC transporter domain-containing protein</fullName>
    </recommendedName>
</protein>
<keyword evidence="3" id="KW-1185">Reference proteome</keyword>
<sequence>MLTAAGRQSGVMSTAAALISAPSAVVSQDLRLTRGGRELLAGIDLTVAPGETVAVLGTGADSGAPRALLEVVAGLAVPAAGWIHWGGHDLLRLTDSAMSALRRRDVGIALDATAALPELPVLQNIALPLLLDGLSHRAAVSRAADLLDTIGLSGAGARRVGDLSDRDRALVALGRALVTEPALVVVDDPTANLSTDETAEVLDLLIAGCARIDAALLLATARARTAATCARTVVISGGRIATREVLYAPQALL</sequence>
<dbReference type="Pfam" id="PF00005">
    <property type="entry name" value="ABC_tran"/>
    <property type="match status" value="1"/>
</dbReference>
<dbReference type="SUPFAM" id="SSF52540">
    <property type="entry name" value="P-loop containing nucleoside triphosphate hydrolases"/>
    <property type="match status" value="1"/>
</dbReference>
<evidence type="ECO:0000313" key="3">
    <source>
        <dbReference type="Proteomes" id="UP001157126"/>
    </source>
</evidence>
<dbReference type="InterPro" id="IPR003439">
    <property type="entry name" value="ABC_transporter-like_ATP-bd"/>
</dbReference>
<comment type="caution">
    <text evidence="2">The sequence shown here is derived from an EMBL/GenBank/DDBJ whole genome shotgun (WGS) entry which is preliminary data.</text>
</comment>
<evidence type="ECO:0000259" key="1">
    <source>
        <dbReference type="PROSITE" id="PS50893"/>
    </source>
</evidence>
<dbReference type="InterPro" id="IPR015854">
    <property type="entry name" value="ABC_transpr_LolD-like"/>
</dbReference>
<dbReference type="PANTHER" id="PTHR24220">
    <property type="entry name" value="IMPORT ATP-BINDING PROTEIN"/>
    <property type="match status" value="1"/>
</dbReference>
<organism evidence="2 3">
    <name type="scientific">Mobilicoccus caccae</name>
    <dbReference type="NCBI Taxonomy" id="1859295"/>
    <lineage>
        <taxon>Bacteria</taxon>
        <taxon>Bacillati</taxon>
        <taxon>Actinomycetota</taxon>
        <taxon>Actinomycetes</taxon>
        <taxon>Micrococcales</taxon>
        <taxon>Dermatophilaceae</taxon>
        <taxon>Mobilicoccus</taxon>
    </lineage>
</organism>
<dbReference type="EMBL" id="BSUO01000001">
    <property type="protein sequence ID" value="GMA40084.1"/>
    <property type="molecule type" value="Genomic_DNA"/>
</dbReference>
<proteinExistence type="predicted"/>
<dbReference type="InterPro" id="IPR027417">
    <property type="entry name" value="P-loop_NTPase"/>
</dbReference>
<gene>
    <name evidence="2" type="ORF">GCM10025883_21290</name>
</gene>
<dbReference type="PROSITE" id="PS50893">
    <property type="entry name" value="ABC_TRANSPORTER_2"/>
    <property type="match status" value="1"/>
</dbReference>
<name>A0ABQ6IRK6_9MICO</name>
<feature type="domain" description="ABC transporter" evidence="1">
    <location>
        <begin position="25"/>
        <end position="253"/>
    </location>
</feature>
<evidence type="ECO:0000313" key="2">
    <source>
        <dbReference type="EMBL" id="GMA40084.1"/>
    </source>
</evidence>